<reference evidence="7" key="1">
    <citation type="submission" date="2021-06" db="EMBL/GenBank/DDBJ databases">
        <title>Halomicroarcula sp. F24A a new haloarchaeum isolated from saline soil.</title>
        <authorList>
            <person name="Duran-Viseras A."/>
            <person name="Sanchez-Porro C."/>
            <person name="Ventosa A."/>
        </authorList>
    </citation>
    <scope>NUCLEOTIDE SEQUENCE</scope>
    <source>
        <strain evidence="7">F24A</strain>
    </source>
</reference>
<dbReference type="AlphaFoldDB" id="A0A8J7YHL4"/>
<gene>
    <name evidence="7" type="ORF">EGD98_00020</name>
</gene>
<evidence type="ECO:0000256" key="1">
    <source>
        <dbReference type="ARBA" id="ARBA00004651"/>
    </source>
</evidence>
<feature type="transmembrane region" description="Helical" evidence="6">
    <location>
        <begin position="44"/>
        <end position="67"/>
    </location>
</feature>
<feature type="transmembrane region" description="Helical" evidence="6">
    <location>
        <begin position="173"/>
        <end position="191"/>
    </location>
</feature>
<feature type="transmembrane region" description="Helical" evidence="6">
    <location>
        <begin position="352"/>
        <end position="373"/>
    </location>
</feature>
<dbReference type="PANTHER" id="PTHR30250">
    <property type="entry name" value="PST FAMILY PREDICTED COLANIC ACID TRANSPORTER"/>
    <property type="match status" value="1"/>
</dbReference>
<evidence type="ECO:0000313" key="8">
    <source>
        <dbReference type="Proteomes" id="UP000783863"/>
    </source>
</evidence>
<keyword evidence="2" id="KW-1003">Cell membrane</keyword>
<feature type="transmembrane region" description="Helical" evidence="6">
    <location>
        <begin position="443"/>
        <end position="460"/>
    </location>
</feature>
<comment type="caution">
    <text evidence="7">The sequence shown here is derived from an EMBL/GenBank/DDBJ whole genome shotgun (WGS) entry which is preliminary data.</text>
</comment>
<feature type="transmembrane region" description="Helical" evidence="6">
    <location>
        <begin position="287"/>
        <end position="307"/>
    </location>
</feature>
<evidence type="ECO:0000256" key="6">
    <source>
        <dbReference type="SAM" id="Phobius"/>
    </source>
</evidence>
<feature type="transmembrane region" description="Helical" evidence="6">
    <location>
        <begin position="246"/>
        <end position="266"/>
    </location>
</feature>
<sequence length="476" mass="50516">MGDQDSSISSDSVKLAGAKGLNAALVFGGTALFTRLIGADELGIYFLFERLLALFVIFSNFGLSGALEKRLSEGTDRGEYLATTAVLKLGLLVVLGVIILASQAQINSYLGADIAILLLVALTVREAGQLFLRTLRGEQRVGETSYLLAIRQIGWVGIGASLSLVGLGHLAPLYGFLAGLTGILVLGYVMVDTEFGRPSMSHAKSLFSFSKYDFVSSSIGWEVYNSLDTLLIGLFLTKTAVTHYEIAWRVSTVVMIVTASISKVVFPSFSKFVANGEHQRVADITQWSISAGLLVSIPALAGVAVVGESLLRFGFGPETTAASFVLLILVADKISHAVQEVLAQVVRAFDRPDICAGVTGASILVNAGANYYLIPRYGILGAGIGTTGSFAAGTLLYVVAARRFVTIRFPWRTIGWQVFSATVMWGTLVGLKGIYGINSLLDTALYILLGVIVYGGLAVAHKDTRALVRNPSPGGT</sequence>
<organism evidence="7 8">
    <name type="scientific">Haloarcula salinisoli</name>
    <dbReference type="NCBI Taxonomy" id="2487746"/>
    <lineage>
        <taxon>Archaea</taxon>
        <taxon>Methanobacteriati</taxon>
        <taxon>Methanobacteriota</taxon>
        <taxon>Stenosarchaea group</taxon>
        <taxon>Halobacteria</taxon>
        <taxon>Halobacteriales</taxon>
        <taxon>Haloarculaceae</taxon>
        <taxon>Haloarcula</taxon>
    </lineage>
</organism>
<dbReference type="PANTHER" id="PTHR30250:SF28">
    <property type="entry name" value="POLYSACCHARIDE BIOSYNTHESIS PROTEIN"/>
    <property type="match status" value="1"/>
</dbReference>
<evidence type="ECO:0000256" key="2">
    <source>
        <dbReference type="ARBA" id="ARBA00022475"/>
    </source>
</evidence>
<keyword evidence="4 6" id="KW-1133">Transmembrane helix</keyword>
<dbReference type="RefSeq" id="WP_220586297.1">
    <property type="nucleotide sequence ID" value="NZ_RKLQ01000001.1"/>
</dbReference>
<evidence type="ECO:0000256" key="4">
    <source>
        <dbReference type="ARBA" id="ARBA00022989"/>
    </source>
</evidence>
<keyword evidence="3 6" id="KW-0812">Transmembrane</keyword>
<feature type="transmembrane region" description="Helical" evidence="6">
    <location>
        <begin position="21"/>
        <end position="38"/>
    </location>
</feature>
<feature type="transmembrane region" description="Helical" evidence="6">
    <location>
        <begin position="106"/>
        <end position="124"/>
    </location>
</feature>
<accession>A0A8J7YHL4</accession>
<keyword evidence="5 6" id="KW-0472">Membrane</keyword>
<name>A0A8J7YHL4_9EURY</name>
<protein>
    <submittedName>
        <fullName evidence="7">Oligosaccharide flippase family protein</fullName>
    </submittedName>
</protein>
<dbReference type="GO" id="GO:0005886">
    <property type="term" value="C:plasma membrane"/>
    <property type="evidence" value="ECO:0007669"/>
    <property type="project" value="UniProtKB-SubCell"/>
</dbReference>
<feature type="transmembrane region" description="Helical" evidence="6">
    <location>
        <begin position="379"/>
        <end position="401"/>
    </location>
</feature>
<dbReference type="Proteomes" id="UP000783863">
    <property type="component" value="Unassembled WGS sequence"/>
</dbReference>
<feature type="transmembrane region" description="Helical" evidence="6">
    <location>
        <begin position="79"/>
        <end position="100"/>
    </location>
</feature>
<feature type="transmembrane region" description="Helical" evidence="6">
    <location>
        <begin position="413"/>
        <end position="437"/>
    </location>
</feature>
<evidence type="ECO:0000256" key="3">
    <source>
        <dbReference type="ARBA" id="ARBA00022692"/>
    </source>
</evidence>
<comment type="subcellular location">
    <subcellularLocation>
        <location evidence="1">Cell membrane</location>
        <topology evidence="1">Multi-pass membrane protein</topology>
    </subcellularLocation>
</comment>
<dbReference type="InterPro" id="IPR050833">
    <property type="entry name" value="Poly_Biosynth_Transport"/>
</dbReference>
<dbReference type="EMBL" id="RKLQ01000001">
    <property type="protein sequence ID" value="MBX0302046.1"/>
    <property type="molecule type" value="Genomic_DNA"/>
</dbReference>
<keyword evidence="8" id="KW-1185">Reference proteome</keyword>
<evidence type="ECO:0000256" key="5">
    <source>
        <dbReference type="ARBA" id="ARBA00023136"/>
    </source>
</evidence>
<evidence type="ECO:0000313" key="7">
    <source>
        <dbReference type="EMBL" id="MBX0302046.1"/>
    </source>
</evidence>
<proteinExistence type="predicted"/>
<dbReference type="Pfam" id="PF13440">
    <property type="entry name" value="Polysacc_synt_3"/>
    <property type="match status" value="1"/>
</dbReference>